<evidence type="ECO:0000256" key="5">
    <source>
        <dbReference type="SAM" id="MobiDB-lite"/>
    </source>
</evidence>
<feature type="region of interest" description="Disordered" evidence="5">
    <location>
        <begin position="241"/>
        <end position="274"/>
    </location>
</feature>
<feature type="transmembrane region" description="Helical" evidence="6">
    <location>
        <begin position="341"/>
        <end position="362"/>
    </location>
</feature>
<keyword evidence="2 6" id="KW-0812">Transmembrane</keyword>
<dbReference type="GO" id="GO:0046873">
    <property type="term" value="F:metal ion transmembrane transporter activity"/>
    <property type="evidence" value="ECO:0007669"/>
    <property type="project" value="InterPro"/>
</dbReference>
<organism evidence="7 8">
    <name type="scientific">Glarea lozoyensis (strain ATCC 74030 / MF5533)</name>
    <dbReference type="NCBI Taxonomy" id="1104152"/>
    <lineage>
        <taxon>Eukaryota</taxon>
        <taxon>Fungi</taxon>
        <taxon>Dikarya</taxon>
        <taxon>Ascomycota</taxon>
        <taxon>Pezizomycotina</taxon>
        <taxon>Leotiomycetes</taxon>
        <taxon>Helotiales</taxon>
        <taxon>Helotiaceae</taxon>
        <taxon>Glarea</taxon>
    </lineage>
</organism>
<feature type="region of interest" description="Disordered" evidence="5">
    <location>
        <begin position="388"/>
        <end position="444"/>
    </location>
</feature>
<dbReference type="AlphaFoldDB" id="H0EQK5"/>
<evidence type="ECO:0000313" key="7">
    <source>
        <dbReference type="EMBL" id="EHK99127.1"/>
    </source>
</evidence>
<evidence type="ECO:0000256" key="3">
    <source>
        <dbReference type="ARBA" id="ARBA00022989"/>
    </source>
</evidence>
<evidence type="ECO:0000256" key="1">
    <source>
        <dbReference type="ARBA" id="ARBA00004141"/>
    </source>
</evidence>
<feature type="compositionally biased region" description="Basic and acidic residues" evidence="5">
    <location>
        <begin position="265"/>
        <end position="274"/>
    </location>
</feature>
<dbReference type="PANTHER" id="PTHR47685">
    <property type="entry name" value="MAGNESIUM TRANSPORT PROTEIN CORA"/>
    <property type="match status" value="1"/>
</dbReference>
<evidence type="ECO:0000313" key="8">
    <source>
        <dbReference type="Proteomes" id="UP000005446"/>
    </source>
</evidence>
<dbReference type="Gene3D" id="1.20.58.340">
    <property type="entry name" value="Magnesium transport protein CorA, transmembrane region"/>
    <property type="match status" value="1"/>
</dbReference>
<dbReference type="Proteomes" id="UP000005446">
    <property type="component" value="Unassembled WGS sequence"/>
</dbReference>
<proteinExistence type="predicted"/>
<keyword evidence="4 6" id="KW-0472">Membrane</keyword>
<protein>
    <recommendedName>
        <fullName evidence="9">Magnesium transport protein CorA, transmembrane region</fullName>
    </recommendedName>
</protein>
<evidence type="ECO:0000256" key="6">
    <source>
        <dbReference type="SAM" id="Phobius"/>
    </source>
</evidence>
<feature type="compositionally biased region" description="Low complexity" evidence="5">
    <location>
        <begin position="396"/>
        <end position="406"/>
    </location>
</feature>
<comment type="caution">
    <text evidence="7">The sequence shown here is derived from an EMBL/GenBank/DDBJ whole genome shotgun (WGS) entry which is preliminary data.</text>
</comment>
<dbReference type="OrthoDB" id="3557741at2759"/>
<evidence type="ECO:0000256" key="4">
    <source>
        <dbReference type="ARBA" id="ARBA00023136"/>
    </source>
</evidence>
<keyword evidence="8" id="KW-1185">Reference proteome</keyword>
<dbReference type="Pfam" id="PF01544">
    <property type="entry name" value="CorA"/>
    <property type="match status" value="1"/>
</dbReference>
<dbReference type="InterPro" id="IPR002523">
    <property type="entry name" value="MgTranspt_CorA/ZnTranspt_ZntB"/>
</dbReference>
<dbReference type="HOGENOM" id="CLU_616843_0_0_1"/>
<dbReference type="EMBL" id="AGUE01000125">
    <property type="protein sequence ID" value="EHK99127.1"/>
    <property type="molecule type" value="Genomic_DNA"/>
</dbReference>
<dbReference type="PANTHER" id="PTHR47685:SF1">
    <property type="entry name" value="MAGNESIUM TRANSPORT PROTEIN CORA"/>
    <property type="match status" value="1"/>
</dbReference>
<evidence type="ECO:0008006" key="9">
    <source>
        <dbReference type="Google" id="ProtNLM"/>
    </source>
</evidence>
<dbReference type="InterPro" id="IPR050829">
    <property type="entry name" value="CorA_MIT"/>
</dbReference>
<evidence type="ECO:0000256" key="2">
    <source>
        <dbReference type="ARBA" id="ARBA00022692"/>
    </source>
</evidence>
<dbReference type="InterPro" id="IPR045863">
    <property type="entry name" value="CorA_TM1_TM2"/>
</dbReference>
<sequence length="444" mass="49113">MVCSTILDLLPNVEGKGWAPSSYLNLKTPSPGAATEVRNEDLFTTDDRSQFYDRIFSALLQPDVEKSSADDVVNLIIDKCSGLFHPRHDEIDHMLDYLEVFAIVIGKAKLQGRLRQLSSASLRERWGRQLEPATQGANIPVEVVSLNPSLAEEWSKFPKLADPVVARGEEFPDIAEPLSKGTIPKIELLIEHEMNYLVDITKETELMKETKDILDELNMISSIFKQQLRIVKAMAENKADSKNLEQLPSEPLDPSGTAKGSQIPKEQDNLQDDAKNSAVKYTKLHQKLKGREQDIEDLKTEGTRVYKAICDLLDLKQKQASVSEAYSARQEAKESARQGNIILVFTIVTIIFLPLSFIAAIFSMNAKEINDFAGRTVRGVLVVMPESPAQKAPDQGTTSSSGTSAEAGGGAPTEARRRAGFSWPLKHKKKTDDQPPGQAGWETV</sequence>
<reference evidence="7 8" key="1">
    <citation type="journal article" date="2012" name="Eukaryot. Cell">
        <title>Genome sequence of the fungus Glarea lozoyensis: the first genome sequence of a species from the Helotiaceae family.</title>
        <authorList>
            <person name="Youssar L."/>
            <person name="Gruening B.A."/>
            <person name="Erxleben A."/>
            <person name="Guenther S."/>
            <person name="Huettel W."/>
        </authorList>
    </citation>
    <scope>NUCLEOTIDE SEQUENCE [LARGE SCALE GENOMIC DNA]</scope>
    <source>
        <strain evidence="8">ATCC 74030 / MF5533</strain>
    </source>
</reference>
<gene>
    <name evidence="7" type="ORF">M7I_4959</name>
</gene>
<accession>H0EQK5</accession>
<dbReference type="GO" id="GO:0016020">
    <property type="term" value="C:membrane"/>
    <property type="evidence" value="ECO:0007669"/>
    <property type="project" value="UniProtKB-SubCell"/>
</dbReference>
<name>H0EQK5_GLAL7</name>
<comment type="subcellular location">
    <subcellularLocation>
        <location evidence="1">Membrane</location>
        <topology evidence="1">Multi-pass membrane protein</topology>
    </subcellularLocation>
</comment>
<dbReference type="SUPFAM" id="SSF144083">
    <property type="entry name" value="Magnesium transport protein CorA, transmembrane region"/>
    <property type="match status" value="1"/>
</dbReference>
<dbReference type="InParanoid" id="H0EQK5"/>
<keyword evidence="3 6" id="KW-1133">Transmembrane helix</keyword>